<reference evidence="9" key="2">
    <citation type="submission" date="2021-04" db="EMBL/GenBank/DDBJ databases">
        <authorList>
            <person name="Gilroy R."/>
        </authorList>
    </citation>
    <scope>NUCLEOTIDE SEQUENCE</scope>
    <source>
        <strain evidence="9">ChiBcec2-3848</strain>
    </source>
</reference>
<proteinExistence type="predicted"/>
<dbReference type="CDD" id="cd17536">
    <property type="entry name" value="REC_YesN-like"/>
    <property type="match status" value="1"/>
</dbReference>
<evidence type="ECO:0000256" key="6">
    <source>
        <dbReference type="PROSITE-ProRule" id="PRU00169"/>
    </source>
</evidence>
<evidence type="ECO:0000256" key="1">
    <source>
        <dbReference type="ARBA" id="ARBA00018672"/>
    </source>
</evidence>
<dbReference type="GO" id="GO:0043565">
    <property type="term" value="F:sequence-specific DNA binding"/>
    <property type="evidence" value="ECO:0007669"/>
    <property type="project" value="InterPro"/>
</dbReference>
<dbReference type="SMART" id="SM00448">
    <property type="entry name" value="REC"/>
    <property type="match status" value="1"/>
</dbReference>
<dbReference type="PROSITE" id="PS50110">
    <property type="entry name" value="RESPONSE_REGULATORY"/>
    <property type="match status" value="1"/>
</dbReference>
<dbReference type="InterPro" id="IPR020449">
    <property type="entry name" value="Tscrpt_reg_AraC-type_HTH"/>
</dbReference>
<comment type="caution">
    <text evidence="9">The sequence shown here is derived from an EMBL/GenBank/DDBJ whole genome shotgun (WGS) entry which is preliminary data.</text>
</comment>
<feature type="modified residue" description="4-aspartylphosphate" evidence="6">
    <location>
        <position position="56"/>
    </location>
</feature>
<dbReference type="Pfam" id="PF12833">
    <property type="entry name" value="HTH_18"/>
    <property type="match status" value="1"/>
</dbReference>
<dbReference type="SUPFAM" id="SSF52172">
    <property type="entry name" value="CheY-like"/>
    <property type="match status" value="1"/>
</dbReference>
<evidence type="ECO:0000313" key="10">
    <source>
        <dbReference type="Proteomes" id="UP000823886"/>
    </source>
</evidence>
<keyword evidence="6" id="KW-0597">Phosphoprotein</keyword>
<protein>
    <recommendedName>
        <fullName evidence="1">Stage 0 sporulation protein A homolog</fullName>
    </recommendedName>
</protein>
<sequence length="247" mass="28637">MAHSIVIIDDEPWIAIDLKENINWKDLGYKILNALYDPSMALKYICEENPDVVIVDIQMPSMDGLTLIQKAQENGCTSLFVILTAYKDFSFAQNALRLNVKDYIVKPIDPQEIIRLFSRLKPLLAAEEPQEEELPPSETGKFHEILNYLDEHLDQKLTLQQISDTFFLNRNYICNLFRRELDCTFSHYLTELRIKKARAFLLHTNLTITEISARCGFSDEFYFNKVFKKSEGISPGLYRQLKKTGDS</sequence>
<dbReference type="SUPFAM" id="SSF46689">
    <property type="entry name" value="Homeodomain-like"/>
    <property type="match status" value="2"/>
</dbReference>
<keyword evidence="3" id="KW-0238">DNA-binding</keyword>
<feature type="domain" description="Response regulatory" evidence="8">
    <location>
        <begin position="4"/>
        <end position="121"/>
    </location>
</feature>
<gene>
    <name evidence="9" type="ORF">H9753_12310</name>
</gene>
<dbReference type="PANTHER" id="PTHR43280">
    <property type="entry name" value="ARAC-FAMILY TRANSCRIPTIONAL REGULATOR"/>
    <property type="match status" value="1"/>
</dbReference>
<feature type="domain" description="HTH araC/xylS-type" evidence="7">
    <location>
        <begin position="143"/>
        <end position="241"/>
    </location>
</feature>
<dbReference type="EMBL" id="DWVZ01000164">
    <property type="protein sequence ID" value="HJC64379.1"/>
    <property type="molecule type" value="Genomic_DNA"/>
</dbReference>
<dbReference type="Pfam" id="PF00072">
    <property type="entry name" value="Response_reg"/>
    <property type="match status" value="1"/>
</dbReference>
<dbReference type="Gene3D" id="1.10.10.60">
    <property type="entry name" value="Homeodomain-like"/>
    <property type="match status" value="2"/>
</dbReference>
<keyword evidence="2" id="KW-0805">Transcription regulation</keyword>
<keyword evidence="4" id="KW-0804">Transcription</keyword>
<dbReference type="PROSITE" id="PS00041">
    <property type="entry name" value="HTH_ARAC_FAMILY_1"/>
    <property type="match status" value="1"/>
</dbReference>
<dbReference type="GO" id="GO:0000160">
    <property type="term" value="P:phosphorelay signal transduction system"/>
    <property type="evidence" value="ECO:0007669"/>
    <property type="project" value="InterPro"/>
</dbReference>
<organism evidence="9 10">
    <name type="scientific">Candidatus Blautia merdavium</name>
    <dbReference type="NCBI Taxonomy" id="2838494"/>
    <lineage>
        <taxon>Bacteria</taxon>
        <taxon>Bacillati</taxon>
        <taxon>Bacillota</taxon>
        <taxon>Clostridia</taxon>
        <taxon>Lachnospirales</taxon>
        <taxon>Lachnospiraceae</taxon>
        <taxon>Blautia</taxon>
    </lineage>
</organism>
<dbReference type="InterPro" id="IPR009057">
    <property type="entry name" value="Homeodomain-like_sf"/>
</dbReference>
<dbReference type="PRINTS" id="PR00032">
    <property type="entry name" value="HTHARAC"/>
</dbReference>
<dbReference type="GO" id="GO:0003700">
    <property type="term" value="F:DNA-binding transcription factor activity"/>
    <property type="evidence" value="ECO:0007669"/>
    <property type="project" value="InterPro"/>
</dbReference>
<evidence type="ECO:0000256" key="2">
    <source>
        <dbReference type="ARBA" id="ARBA00023015"/>
    </source>
</evidence>
<evidence type="ECO:0000259" key="8">
    <source>
        <dbReference type="PROSITE" id="PS50110"/>
    </source>
</evidence>
<evidence type="ECO:0000313" key="9">
    <source>
        <dbReference type="EMBL" id="HJC64379.1"/>
    </source>
</evidence>
<dbReference type="PROSITE" id="PS01124">
    <property type="entry name" value="HTH_ARAC_FAMILY_2"/>
    <property type="match status" value="1"/>
</dbReference>
<evidence type="ECO:0000259" key="7">
    <source>
        <dbReference type="PROSITE" id="PS01124"/>
    </source>
</evidence>
<dbReference type="PANTHER" id="PTHR43280:SF28">
    <property type="entry name" value="HTH-TYPE TRANSCRIPTIONAL ACTIVATOR RHAS"/>
    <property type="match status" value="1"/>
</dbReference>
<evidence type="ECO:0000256" key="4">
    <source>
        <dbReference type="ARBA" id="ARBA00023163"/>
    </source>
</evidence>
<dbReference type="InterPro" id="IPR018062">
    <property type="entry name" value="HTH_AraC-typ_CS"/>
</dbReference>
<dbReference type="InterPro" id="IPR001789">
    <property type="entry name" value="Sig_transdc_resp-reg_receiver"/>
</dbReference>
<comment type="function">
    <text evidence="5">May play the central regulatory role in sporulation. It may be an element of the effector pathway responsible for the activation of sporulation genes in response to nutritional stress. Spo0A may act in concert with spo0H (a sigma factor) to control the expression of some genes that are critical to the sporulation process.</text>
</comment>
<dbReference type="AlphaFoldDB" id="A0A9D2PNW0"/>
<accession>A0A9D2PNW0</accession>
<reference evidence="9" key="1">
    <citation type="journal article" date="2021" name="PeerJ">
        <title>Extensive microbial diversity within the chicken gut microbiome revealed by metagenomics and culture.</title>
        <authorList>
            <person name="Gilroy R."/>
            <person name="Ravi A."/>
            <person name="Getino M."/>
            <person name="Pursley I."/>
            <person name="Horton D.L."/>
            <person name="Alikhan N.F."/>
            <person name="Baker D."/>
            <person name="Gharbi K."/>
            <person name="Hall N."/>
            <person name="Watson M."/>
            <person name="Adriaenssens E.M."/>
            <person name="Foster-Nyarko E."/>
            <person name="Jarju S."/>
            <person name="Secka A."/>
            <person name="Antonio M."/>
            <person name="Oren A."/>
            <person name="Chaudhuri R.R."/>
            <person name="La Ragione R."/>
            <person name="Hildebrand F."/>
            <person name="Pallen M.J."/>
        </authorList>
    </citation>
    <scope>NUCLEOTIDE SEQUENCE</scope>
    <source>
        <strain evidence="9">ChiBcec2-3848</strain>
    </source>
</reference>
<evidence type="ECO:0000256" key="3">
    <source>
        <dbReference type="ARBA" id="ARBA00023125"/>
    </source>
</evidence>
<evidence type="ECO:0000256" key="5">
    <source>
        <dbReference type="ARBA" id="ARBA00024867"/>
    </source>
</evidence>
<dbReference type="Gene3D" id="3.40.50.2300">
    <property type="match status" value="1"/>
</dbReference>
<name>A0A9D2PNW0_9FIRM</name>
<dbReference type="Proteomes" id="UP000823886">
    <property type="component" value="Unassembled WGS sequence"/>
</dbReference>
<dbReference type="InterPro" id="IPR011006">
    <property type="entry name" value="CheY-like_superfamily"/>
</dbReference>
<dbReference type="InterPro" id="IPR018060">
    <property type="entry name" value="HTH_AraC"/>
</dbReference>
<dbReference type="SMART" id="SM00342">
    <property type="entry name" value="HTH_ARAC"/>
    <property type="match status" value="1"/>
</dbReference>